<dbReference type="GO" id="GO:0102704">
    <property type="term" value="F:GDP-Man:Man(2)GlcNAc(2)-PP-Dol alpha-1,6-mannosyltransferase activity"/>
    <property type="evidence" value="ECO:0007669"/>
    <property type="project" value="UniProtKB-UniRule"/>
</dbReference>
<evidence type="ECO:0000256" key="2">
    <source>
        <dbReference type="ARBA" id="ARBA00004586"/>
    </source>
</evidence>
<dbReference type="PANTHER" id="PTHR45918">
    <property type="entry name" value="ALPHA-1,3/1,6-MANNOSYLTRANSFERASE ALG2"/>
    <property type="match status" value="1"/>
</dbReference>
<evidence type="ECO:0000256" key="12">
    <source>
        <dbReference type="RuleBase" id="RU367136"/>
    </source>
</evidence>
<evidence type="ECO:0000259" key="14">
    <source>
        <dbReference type="Pfam" id="PF13439"/>
    </source>
</evidence>
<organism evidence="15 16">
    <name type="scientific">Malassezia japonica</name>
    <dbReference type="NCBI Taxonomy" id="223818"/>
    <lineage>
        <taxon>Eukaryota</taxon>
        <taxon>Fungi</taxon>
        <taxon>Dikarya</taxon>
        <taxon>Basidiomycota</taxon>
        <taxon>Ustilaginomycotina</taxon>
        <taxon>Malasseziomycetes</taxon>
        <taxon>Malasseziales</taxon>
        <taxon>Malasseziaceae</taxon>
        <taxon>Malassezia</taxon>
    </lineage>
</organism>
<dbReference type="EC" id="2.4.1.257" evidence="12"/>
<evidence type="ECO:0000256" key="9">
    <source>
        <dbReference type="ARBA" id="ARBA00023136"/>
    </source>
</evidence>
<keyword evidence="9 12" id="KW-0472">Membrane</keyword>
<dbReference type="Pfam" id="PF13439">
    <property type="entry name" value="Glyco_transf_4"/>
    <property type="match status" value="1"/>
</dbReference>
<keyword evidence="6 12" id="KW-0812">Transmembrane</keyword>
<evidence type="ECO:0000256" key="1">
    <source>
        <dbReference type="ARBA" id="ARBA00003142"/>
    </source>
</evidence>
<dbReference type="GeneID" id="85225846"/>
<comment type="function">
    <text evidence="1 12">Mannosylates Man(2)GlcNAc(2)-dolichol diphosphate and Man(1)GlcNAc(2)-dolichol diphosphate to form Man(3)GlcNAc(2)-dolichol diphosphate.</text>
</comment>
<evidence type="ECO:0000256" key="5">
    <source>
        <dbReference type="ARBA" id="ARBA00022679"/>
    </source>
</evidence>
<dbReference type="AlphaFoldDB" id="A0AAF0JAV1"/>
<comment type="catalytic activity">
    <reaction evidence="10 12">
        <text>a beta-D-Man-(1-&gt;4)-beta-D-GlcNAc-(1-&gt;4)-alpha-D-GlcNAc-diphospho-di-trans,poly-cis-dolichol + GDP-alpha-D-mannose = an alpha-D-Man-(1-&gt;3)-beta-D-Man-(1-&gt;4)-beta-D-GlcNAc-(1-&gt;4)-alpha-D-GlcNAc-diphospho-di-trans,poly-cis-dolichol + GDP + H(+)</text>
        <dbReference type="Rhea" id="RHEA:29515"/>
        <dbReference type="Rhea" id="RHEA-COMP:19511"/>
        <dbReference type="Rhea" id="RHEA-COMP:19513"/>
        <dbReference type="ChEBI" id="CHEBI:15378"/>
        <dbReference type="ChEBI" id="CHEBI:57527"/>
        <dbReference type="ChEBI" id="CHEBI:58189"/>
        <dbReference type="ChEBI" id="CHEBI:58472"/>
        <dbReference type="ChEBI" id="CHEBI:132510"/>
        <dbReference type="EC" id="2.4.1.132"/>
    </reaction>
    <physiologicalReaction direction="left-to-right" evidence="10 12">
        <dbReference type="Rhea" id="RHEA:29516"/>
    </physiologicalReaction>
</comment>
<feature type="transmembrane region" description="Helical" evidence="12">
    <location>
        <begin position="503"/>
        <end position="526"/>
    </location>
</feature>
<dbReference type="InterPro" id="IPR028098">
    <property type="entry name" value="Glyco_trans_4-like_N"/>
</dbReference>
<dbReference type="Pfam" id="PF00534">
    <property type="entry name" value="Glycos_transf_1"/>
    <property type="match status" value="1"/>
</dbReference>
<evidence type="ECO:0000259" key="13">
    <source>
        <dbReference type="Pfam" id="PF00534"/>
    </source>
</evidence>
<protein>
    <recommendedName>
        <fullName evidence="12">Alpha-1,3/1,6-mannosyltransferase ALG2</fullName>
        <ecNumber evidence="12">2.4.1.132</ecNumber>
        <ecNumber evidence="12">2.4.1.257</ecNumber>
    </recommendedName>
    <alternativeName>
        <fullName evidence="12">GDP-Man:Man(1)GlcNAc(2)-PP-Dol alpha-1,3-mannosyltransferase</fullName>
    </alternativeName>
</protein>
<name>A0AAF0JAV1_9BASI</name>
<keyword evidence="16" id="KW-1185">Reference proteome</keyword>
<evidence type="ECO:0000256" key="8">
    <source>
        <dbReference type="ARBA" id="ARBA00022989"/>
    </source>
</evidence>
<keyword evidence="4 12" id="KW-0328">Glycosyltransferase</keyword>
<keyword evidence="7 12" id="KW-0256">Endoplasmic reticulum</keyword>
<dbReference type="InterPro" id="IPR001296">
    <property type="entry name" value="Glyco_trans_1"/>
</dbReference>
<feature type="domain" description="Glycosyltransferase subfamily 4-like N-terminal" evidence="14">
    <location>
        <begin position="15"/>
        <end position="223"/>
    </location>
</feature>
<evidence type="ECO:0000256" key="10">
    <source>
        <dbReference type="ARBA" id="ARBA00045103"/>
    </source>
</evidence>
<comment type="subcellular location">
    <subcellularLocation>
        <location evidence="2 12">Endoplasmic reticulum membrane</location>
    </subcellularLocation>
</comment>
<evidence type="ECO:0000256" key="3">
    <source>
        <dbReference type="ARBA" id="ARBA00004922"/>
    </source>
</evidence>
<evidence type="ECO:0000313" key="15">
    <source>
        <dbReference type="EMBL" id="WFD39224.1"/>
    </source>
</evidence>
<evidence type="ECO:0000256" key="7">
    <source>
        <dbReference type="ARBA" id="ARBA00022824"/>
    </source>
</evidence>
<dbReference type="GO" id="GO:0005789">
    <property type="term" value="C:endoplasmic reticulum membrane"/>
    <property type="evidence" value="ECO:0007669"/>
    <property type="project" value="UniProtKB-SubCell"/>
</dbReference>
<dbReference type="PANTHER" id="PTHR45918:SF1">
    <property type="entry name" value="ALPHA-1,3_1,6-MANNOSYLTRANSFERASE ALG2"/>
    <property type="match status" value="1"/>
</dbReference>
<dbReference type="RefSeq" id="XP_060122121.1">
    <property type="nucleotide sequence ID" value="XM_060266138.1"/>
</dbReference>
<dbReference type="EC" id="2.4.1.132" evidence="12"/>
<dbReference type="InterPro" id="IPR027054">
    <property type="entry name" value="ALG2"/>
</dbReference>
<dbReference type="GO" id="GO:0004378">
    <property type="term" value="F:GDP-Man:Man(1)GlcNAc(2)-PP-Dol alpha-1,3-mannosyltransferase activity"/>
    <property type="evidence" value="ECO:0007669"/>
    <property type="project" value="UniProtKB-UniRule"/>
</dbReference>
<comment type="pathway">
    <text evidence="3 12">Protein modification; protein glycosylation.</text>
</comment>
<sequence length="529" mass="57348">MPKPSVAFVHPDLGIGGAERLVVDAAVSLQESGHKVSVITSHYDAKHAFEPTYDGTLQVVHAQTCVPRSIFHKFHLPMAMLQQLSLVFQVFCAAHGAALAKNAPALYAALSSVHPSDLPDVFIIDQLPLAIPFLKLLCARRVLYYCHFPDKEISASLAQQRGTQGLAALVRSMYRLPLDLLEEVTTAFADIIVANSQFTSKHFQRTFPRLGRVPHVVYPGVDDNAYDAMHVSRAVVEYEAKDTGSLKTQNHTVVSKVLGVRDRPTFVSINRFEAKKNVALAVEAFARLRRVSGDKQLRLICAGGYDRRVQDNITTLGALQAQATRLGLPHVTVWCNQPQYEPPMSPPSVSAVLNAAVVFFPSFPGPLLHALLLSPTVYGLLYTPTNEHFGIVPLEAMACGVPVIATNTGGPLETVVDADLDADGEPRAQDATGFLRRPDPGEWAECCSTILGWDTPTVNRIASNAKRRVADVFSVRAMGAALEKDVDALGKQAAVSLPERARALVLVLVIAALLGAGIALVLYLALCYW</sequence>
<keyword evidence="8 12" id="KW-1133">Transmembrane helix</keyword>
<comment type="catalytic activity">
    <reaction evidence="11 12">
        <text>an alpha-D-Man-(1-&gt;3)-beta-D-Man-(1-&gt;4)-beta-D-GlcNAc-(1-&gt;4)-alpha-D-GlcNAc-diphospho-di-trans,poly-cis-dolichol + GDP-alpha-D-mannose = an alpha-D-Man-(1-&gt;3)-[alpha-D-Man-(1-&gt;6)]-beta-D-Man-(1-&gt;4)-beta-D-GlcNAc-(1-&gt;4)-alpha-D-GlcNAc-diphospho-di-trans,poly-cis-dolichol + GDP + H(+)</text>
        <dbReference type="Rhea" id="RHEA:29519"/>
        <dbReference type="Rhea" id="RHEA-COMP:19513"/>
        <dbReference type="Rhea" id="RHEA-COMP:19515"/>
        <dbReference type="ChEBI" id="CHEBI:15378"/>
        <dbReference type="ChEBI" id="CHEBI:57527"/>
        <dbReference type="ChEBI" id="CHEBI:58189"/>
        <dbReference type="ChEBI" id="CHEBI:132510"/>
        <dbReference type="ChEBI" id="CHEBI:132511"/>
        <dbReference type="EC" id="2.4.1.257"/>
    </reaction>
    <physiologicalReaction direction="left-to-right" evidence="11 12">
        <dbReference type="Rhea" id="RHEA:29520"/>
    </physiologicalReaction>
</comment>
<dbReference type="EMBL" id="CP119960">
    <property type="protein sequence ID" value="WFD39224.1"/>
    <property type="molecule type" value="Genomic_DNA"/>
</dbReference>
<dbReference type="SUPFAM" id="SSF53756">
    <property type="entry name" value="UDP-Glycosyltransferase/glycogen phosphorylase"/>
    <property type="match status" value="1"/>
</dbReference>
<reference evidence="15" key="1">
    <citation type="submission" date="2023-03" db="EMBL/GenBank/DDBJ databases">
        <title>Mating type loci evolution in Malassezia.</title>
        <authorList>
            <person name="Coelho M.A."/>
        </authorList>
    </citation>
    <scope>NUCLEOTIDE SEQUENCE</scope>
    <source>
        <strain evidence="15">CBS 9431</strain>
    </source>
</reference>
<gene>
    <name evidence="15" type="ORF">MJAP1_002195</name>
</gene>
<feature type="domain" description="Glycosyl transferase family 1" evidence="13">
    <location>
        <begin position="355"/>
        <end position="419"/>
    </location>
</feature>
<comment type="similarity">
    <text evidence="12">Belongs to the glycosyltransferase group 1 family.</text>
</comment>
<keyword evidence="5 12" id="KW-0808">Transferase</keyword>
<evidence type="ECO:0000313" key="16">
    <source>
        <dbReference type="Proteomes" id="UP001217754"/>
    </source>
</evidence>
<proteinExistence type="inferred from homology"/>
<dbReference type="Proteomes" id="UP001217754">
    <property type="component" value="Chromosome 3"/>
</dbReference>
<accession>A0AAF0JAV1</accession>
<evidence type="ECO:0000256" key="11">
    <source>
        <dbReference type="ARBA" id="ARBA00045104"/>
    </source>
</evidence>
<evidence type="ECO:0000256" key="4">
    <source>
        <dbReference type="ARBA" id="ARBA00022676"/>
    </source>
</evidence>
<evidence type="ECO:0000256" key="6">
    <source>
        <dbReference type="ARBA" id="ARBA00022692"/>
    </source>
</evidence>
<dbReference type="Gene3D" id="3.40.50.2000">
    <property type="entry name" value="Glycogen Phosphorylase B"/>
    <property type="match status" value="2"/>
</dbReference>